<dbReference type="GO" id="GO:0008961">
    <property type="term" value="F:phosphatidylglycerol-prolipoprotein diacylglyceryl transferase activity"/>
    <property type="evidence" value="ECO:0007669"/>
    <property type="project" value="UniProtKB-UniRule"/>
</dbReference>
<comment type="pathway">
    <text evidence="7">Protein modification; lipoprotein biosynthesis (diacylglyceryl transfer).</text>
</comment>
<dbReference type="Pfam" id="PF01790">
    <property type="entry name" value="LGT"/>
    <property type="match status" value="1"/>
</dbReference>
<gene>
    <name evidence="7" type="primary">lgt</name>
    <name evidence="8" type="ORF">E4656_09300</name>
</gene>
<sequence length="283" mass="31949">MPYVHDLNPVALDLGFIQVHWYGVSYLVAFLGGWWLGHWRARNQPWRGWSTDQVSAMLNYVILGTLLGGRIGYVLFYQFGEFINNPLYLFNLTQGGMSFHGGFIGVSLGLLLFARNHGKSYWQVTDFIAPLAPLGFAAVRMGNFVNGELWGRTSDVPWAMIFPQAPGELARHPSQLYQVAGEGLLLFVLLLWFSSKPRPRFAVTGFFLAGYGIFRCIAEFFREPDQHIGYLAGNWLTMGILLSLPMVILGVIFLIMAYRLNIDDRVQPAVARGPAKSKRKQKR</sequence>
<keyword evidence="9" id="KW-1185">Reference proteome</keyword>
<accession>A0A4Z0WA63</accession>
<feature type="transmembrane region" description="Helical" evidence="7">
    <location>
        <begin position="121"/>
        <end position="139"/>
    </location>
</feature>
<feature type="transmembrane region" description="Helical" evidence="7">
    <location>
        <begin position="176"/>
        <end position="194"/>
    </location>
</feature>
<dbReference type="PANTHER" id="PTHR30589:SF0">
    <property type="entry name" value="PHOSPHATIDYLGLYCEROL--PROLIPOPROTEIN DIACYLGLYCERYL TRANSFERASE"/>
    <property type="match status" value="1"/>
</dbReference>
<keyword evidence="5 7" id="KW-1133">Transmembrane helix</keyword>
<evidence type="ECO:0000256" key="4">
    <source>
        <dbReference type="ARBA" id="ARBA00022692"/>
    </source>
</evidence>
<keyword evidence="4 7" id="KW-0812">Transmembrane</keyword>
<feature type="transmembrane region" description="Helical" evidence="7">
    <location>
        <begin position="58"/>
        <end position="77"/>
    </location>
</feature>
<proteinExistence type="inferred from homology"/>
<dbReference type="NCBIfam" id="TIGR00544">
    <property type="entry name" value="lgt"/>
    <property type="match status" value="1"/>
</dbReference>
<comment type="caution">
    <text evidence="8">The sequence shown here is derived from an EMBL/GenBank/DDBJ whole genome shotgun (WGS) entry which is preliminary data.</text>
</comment>
<evidence type="ECO:0000256" key="5">
    <source>
        <dbReference type="ARBA" id="ARBA00022989"/>
    </source>
</evidence>
<comment type="catalytic activity">
    <reaction evidence="7">
        <text>L-cysteinyl-[prolipoprotein] + a 1,2-diacyl-sn-glycero-3-phospho-(1'-sn-glycerol) = an S-1,2-diacyl-sn-glyceryl-L-cysteinyl-[prolipoprotein] + sn-glycerol 1-phosphate + H(+)</text>
        <dbReference type="Rhea" id="RHEA:56712"/>
        <dbReference type="Rhea" id="RHEA-COMP:14679"/>
        <dbReference type="Rhea" id="RHEA-COMP:14680"/>
        <dbReference type="ChEBI" id="CHEBI:15378"/>
        <dbReference type="ChEBI" id="CHEBI:29950"/>
        <dbReference type="ChEBI" id="CHEBI:57685"/>
        <dbReference type="ChEBI" id="CHEBI:64716"/>
        <dbReference type="ChEBI" id="CHEBI:140658"/>
        <dbReference type="EC" id="2.5.1.145"/>
    </reaction>
</comment>
<dbReference type="EC" id="2.5.1.145" evidence="7"/>
<reference evidence="8 9" key="1">
    <citation type="submission" date="2019-04" db="EMBL/GenBank/DDBJ databases">
        <title>Natronospirillum operosus gen. nov., sp. nov., a haloalkaliphilic satellite isolated from decaying biomass of laboratory culture of cyanobacterium Geitlerinema sp. and proposal of Natronospirillaceae fam. nov. and Saccharospirillaceae fam. nov.</title>
        <authorList>
            <person name="Kevbrin V."/>
            <person name="Boltyanskaya Y."/>
            <person name="Koziaeva V."/>
            <person name="Grouzdev D.S."/>
            <person name="Park M."/>
            <person name="Cho J."/>
        </authorList>
    </citation>
    <scope>NUCLEOTIDE SEQUENCE [LARGE SCALE GENOMIC DNA]</scope>
    <source>
        <strain evidence="8 9">G-116</strain>
    </source>
</reference>
<comment type="function">
    <text evidence="7">Catalyzes the transfer of the diacylglyceryl group from phosphatidylglycerol to the sulfhydryl group of the N-terminal cysteine of a prolipoprotein, the first step in the formation of mature lipoproteins.</text>
</comment>
<name>A0A4Z0WA63_9GAMM</name>
<dbReference type="PANTHER" id="PTHR30589">
    <property type="entry name" value="PROLIPOPROTEIN DIACYLGLYCERYL TRANSFERASE"/>
    <property type="match status" value="1"/>
</dbReference>
<keyword evidence="8" id="KW-0449">Lipoprotein</keyword>
<evidence type="ECO:0000256" key="6">
    <source>
        <dbReference type="ARBA" id="ARBA00023136"/>
    </source>
</evidence>
<dbReference type="HAMAP" id="MF_01147">
    <property type="entry name" value="Lgt"/>
    <property type="match status" value="1"/>
</dbReference>
<dbReference type="OrthoDB" id="871140at2"/>
<dbReference type="GO" id="GO:0042158">
    <property type="term" value="P:lipoprotein biosynthetic process"/>
    <property type="evidence" value="ECO:0007669"/>
    <property type="project" value="UniProtKB-UniRule"/>
</dbReference>
<feature type="transmembrane region" description="Helical" evidence="7">
    <location>
        <begin position="201"/>
        <end position="221"/>
    </location>
</feature>
<evidence type="ECO:0000313" key="9">
    <source>
        <dbReference type="Proteomes" id="UP000297475"/>
    </source>
</evidence>
<evidence type="ECO:0000256" key="2">
    <source>
        <dbReference type="ARBA" id="ARBA00022475"/>
    </source>
</evidence>
<organism evidence="8 9">
    <name type="scientific">Natronospirillum operosum</name>
    <dbReference type="NCBI Taxonomy" id="2759953"/>
    <lineage>
        <taxon>Bacteria</taxon>
        <taxon>Pseudomonadati</taxon>
        <taxon>Pseudomonadota</taxon>
        <taxon>Gammaproteobacteria</taxon>
        <taxon>Oceanospirillales</taxon>
        <taxon>Natronospirillaceae</taxon>
        <taxon>Natronospirillum</taxon>
    </lineage>
</organism>
<dbReference type="GO" id="GO:0005886">
    <property type="term" value="C:plasma membrane"/>
    <property type="evidence" value="ECO:0007669"/>
    <property type="project" value="UniProtKB-SubCell"/>
</dbReference>
<dbReference type="InterPro" id="IPR001640">
    <property type="entry name" value="Lgt"/>
</dbReference>
<dbReference type="UniPathway" id="UPA00664"/>
<comment type="subcellular location">
    <subcellularLocation>
        <location evidence="7">Cell membrane</location>
        <topology evidence="7">Multi-pass membrane protein</topology>
    </subcellularLocation>
</comment>
<comment type="similarity">
    <text evidence="1 7">Belongs to the Lgt family.</text>
</comment>
<feature type="transmembrane region" description="Helical" evidence="7">
    <location>
        <begin position="233"/>
        <end position="258"/>
    </location>
</feature>
<evidence type="ECO:0000256" key="1">
    <source>
        <dbReference type="ARBA" id="ARBA00007150"/>
    </source>
</evidence>
<evidence type="ECO:0000256" key="7">
    <source>
        <dbReference type="HAMAP-Rule" id="MF_01147"/>
    </source>
</evidence>
<keyword evidence="2 7" id="KW-1003">Cell membrane</keyword>
<protein>
    <recommendedName>
        <fullName evidence="7">Phosphatidylglycerol--prolipoprotein diacylglyceryl transferase</fullName>
        <ecNumber evidence="7">2.5.1.145</ecNumber>
    </recommendedName>
</protein>
<dbReference type="Proteomes" id="UP000297475">
    <property type="component" value="Unassembled WGS sequence"/>
</dbReference>
<feature type="binding site" evidence="7">
    <location>
        <position position="140"/>
    </location>
    <ligand>
        <name>a 1,2-diacyl-sn-glycero-3-phospho-(1'-sn-glycerol)</name>
        <dbReference type="ChEBI" id="CHEBI:64716"/>
    </ligand>
</feature>
<keyword evidence="3 7" id="KW-0808">Transferase</keyword>
<feature type="transmembrane region" description="Helical" evidence="7">
    <location>
        <begin position="97"/>
        <end position="114"/>
    </location>
</feature>
<dbReference type="RefSeq" id="WP_135482955.1">
    <property type="nucleotide sequence ID" value="NZ_SRMF01000003.1"/>
</dbReference>
<dbReference type="EMBL" id="SRMF01000003">
    <property type="protein sequence ID" value="TGG93245.1"/>
    <property type="molecule type" value="Genomic_DNA"/>
</dbReference>
<evidence type="ECO:0000256" key="3">
    <source>
        <dbReference type="ARBA" id="ARBA00022679"/>
    </source>
</evidence>
<evidence type="ECO:0000313" key="8">
    <source>
        <dbReference type="EMBL" id="TGG93245.1"/>
    </source>
</evidence>
<dbReference type="AlphaFoldDB" id="A0A4Z0WA63"/>
<feature type="transmembrane region" description="Helical" evidence="7">
    <location>
        <begin position="20"/>
        <end position="37"/>
    </location>
</feature>
<keyword evidence="6 7" id="KW-0472">Membrane</keyword>